<dbReference type="AlphaFoldDB" id="A0A645H4N7"/>
<evidence type="ECO:0000313" key="1">
    <source>
        <dbReference type="EMBL" id="MPN33292.1"/>
    </source>
</evidence>
<gene>
    <name evidence="1" type="ORF">SDC9_180777</name>
</gene>
<reference evidence="1" key="1">
    <citation type="submission" date="2019-08" db="EMBL/GenBank/DDBJ databases">
        <authorList>
            <person name="Kucharzyk K."/>
            <person name="Murdoch R.W."/>
            <person name="Higgins S."/>
            <person name="Loffler F."/>
        </authorList>
    </citation>
    <scope>NUCLEOTIDE SEQUENCE</scope>
</reference>
<protein>
    <submittedName>
        <fullName evidence="1">Uncharacterized protein</fullName>
    </submittedName>
</protein>
<organism evidence="1">
    <name type="scientific">bioreactor metagenome</name>
    <dbReference type="NCBI Taxonomy" id="1076179"/>
    <lineage>
        <taxon>unclassified sequences</taxon>
        <taxon>metagenomes</taxon>
        <taxon>ecological metagenomes</taxon>
    </lineage>
</organism>
<proteinExistence type="predicted"/>
<dbReference type="EMBL" id="VSSQ01085726">
    <property type="protein sequence ID" value="MPN33292.1"/>
    <property type="molecule type" value="Genomic_DNA"/>
</dbReference>
<comment type="caution">
    <text evidence="1">The sequence shown here is derived from an EMBL/GenBank/DDBJ whole genome shotgun (WGS) entry which is preliminary data.</text>
</comment>
<sequence length="88" mass="9766">MKLHRKALFAGVIHPFTTAVVRVDKRQLPNARKAFGHHRIPVVLAGNEGARPAHLRDRLVDTAVAVLHFDRTAAHGKRKQLVPKANAK</sequence>
<name>A0A645H4N7_9ZZZZ</name>
<accession>A0A645H4N7</accession>